<feature type="compositionally biased region" description="Polar residues" evidence="1">
    <location>
        <begin position="936"/>
        <end position="958"/>
    </location>
</feature>
<evidence type="ECO:0000313" key="4">
    <source>
        <dbReference type="Proteomes" id="UP001190700"/>
    </source>
</evidence>
<dbReference type="Gene3D" id="2.60.120.10">
    <property type="entry name" value="Jelly Rolls"/>
    <property type="match status" value="3"/>
</dbReference>
<sequence length="1083" mass="117455">MRDHQTLLSSCLGEESLQPVRSKVILERKPSLIAAMHATHRCFGGSASLAELEPFTDIITLAGIKNGEQILLKGQKAECFMLILEGSVVNHVDGPSSRAISTQGVGDWVGLEELFCTFGLNGKAVRTTGAYGKGDVLLGVVPIEAFKELSRDEPDISWKILRHLVRICLNVLSKRPATYGMDEPASSTPELCLDELLKNASNAFDNEECCRMLFTMSAMSPCWRGFESGDFRVLNKHMTLHRLQEGTFLIRKGEHASFFALVLDGKLTSRSPDGTCIPVTLGSIIGQNALFIGGYREVDVFVPSEECMVAIIRYETLVHFNLSNPDLGSKVMQLVAYSSYVLMSRICLGTTEMDRLDMYTESYLDSFSVERRFETEMKVRKAHLPHEMRTEEMLETWPDIKVIIVPRGGDVLIKGQESTCALYLVEGTVTVLADGKGSQQICEIGPGNYLGALALLQDSALPTERRNADVYAKSDGVILAVLSCESLAEMNYMNPIAGYATYISLIQVPGLPLAYLSEKEAGRRLTEAGSAAPQGTIQTLARSVDGVRRRKLEKATELLNGKRRSCVHKLSNKARAMKMVLAGGQAKEPHSSEIGEGKAKSRKFWRSRASLMRSLDSDPSQGEASQDPAAECESETASKEANNNDLEDPSNHKPEEILDLETGSAEMMTAGVYPVAETGSAEMMTAGVTPGTPKTSGTAAKKSKGRTKKLLFMGHSAASLTDKVGDAEEVSKEAGGGLQPGSPWDVGSEESNRDSSDPLEPCPPSSSESKPKSGSRRTPRRMHKLVVVPATSEAGSTESNRDSSDALEPCPPSSSESKPKSGSRHTRKHKHSAAPAMAVQHDSHSPQPGHEPTTPQSHHIPTSPQSNLDPTTPRSHHDPTSPSIKQSHGGDAAHSQQEAPSDGHGAVPPHRGKTYRASNRKSVAKKKVMIGVKLKLSTSEASQTAGTHDPTPASSTAVTLPSIHKRVANGFELMEFPTAFPAALQRLPPTFRSANNPGDISFRHNRPDVPRNVDFPQAVPSISSETGWELFTAQDGADPLRSELITMQDFIIMQKVVCNQLREEHRTLSQELAGILSAIYPLA</sequence>
<dbReference type="AlphaFoldDB" id="A0AAE0L6Q5"/>
<organism evidence="3 4">
    <name type="scientific">Cymbomonas tetramitiformis</name>
    <dbReference type="NCBI Taxonomy" id="36881"/>
    <lineage>
        <taxon>Eukaryota</taxon>
        <taxon>Viridiplantae</taxon>
        <taxon>Chlorophyta</taxon>
        <taxon>Pyramimonadophyceae</taxon>
        <taxon>Pyramimonadales</taxon>
        <taxon>Pyramimonadaceae</taxon>
        <taxon>Cymbomonas</taxon>
    </lineage>
</organism>
<feature type="domain" description="Cyclic nucleotide-binding" evidence="2">
    <location>
        <begin position="43"/>
        <end position="167"/>
    </location>
</feature>
<feature type="domain" description="Cyclic nucleotide-binding" evidence="2">
    <location>
        <begin position="384"/>
        <end position="481"/>
    </location>
</feature>
<protein>
    <recommendedName>
        <fullName evidence="2">Cyclic nucleotide-binding domain-containing protein</fullName>
    </recommendedName>
</protein>
<gene>
    <name evidence="3" type="ORF">CYMTET_17681</name>
</gene>
<accession>A0AAE0L6Q5</accession>
<dbReference type="SUPFAM" id="SSF51206">
    <property type="entry name" value="cAMP-binding domain-like"/>
    <property type="match status" value="3"/>
</dbReference>
<dbReference type="PROSITE" id="PS50042">
    <property type="entry name" value="CNMP_BINDING_3"/>
    <property type="match status" value="3"/>
</dbReference>
<evidence type="ECO:0000313" key="3">
    <source>
        <dbReference type="EMBL" id="KAK3274126.1"/>
    </source>
</evidence>
<dbReference type="PANTHER" id="PTHR11635:SF152">
    <property type="entry name" value="CAMP-DEPENDENT PROTEIN KINASE TYPE I REGULATORY SUBUNIT-RELATED"/>
    <property type="match status" value="1"/>
</dbReference>
<feature type="compositionally biased region" description="Basic and acidic residues" evidence="1">
    <location>
        <begin position="587"/>
        <end position="599"/>
    </location>
</feature>
<feature type="domain" description="Cyclic nucleotide-binding" evidence="2">
    <location>
        <begin position="222"/>
        <end position="313"/>
    </location>
</feature>
<dbReference type="SMART" id="SM00100">
    <property type="entry name" value="cNMP"/>
    <property type="match status" value="3"/>
</dbReference>
<dbReference type="GO" id="GO:0005952">
    <property type="term" value="C:cAMP-dependent protein kinase complex"/>
    <property type="evidence" value="ECO:0007669"/>
    <property type="project" value="InterPro"/>
</dbReference>
<dbReference type="EMBL" id="LGRX02007930">
    <property type="protein sequence ID" value="KAK3274126.1"/>
    <property type="molecule type" value="Genomic_DNA"/>
</dbReference>
<dbReference type="InterPro" id="IPR018490">
    <property type="entry name" value="cNMP-bd_dom_sf"/>
</dbReference>
<dbReference type="InterPro" id="IPR000595">
    <property type="entry name" value="cNMP-bd_dom"/>
</dbReference>
<dbReference type="Proteomes" id="UP001190700">
    <property type="component" value="Unassembled WGS sequence"/>
</dbReference>
<dbReference type="CDD" id="cd00038">
    <property type="entry name" value="CAP_ED"/>
    <property type="match status" value="2"/>
</dbReference>
<reference evidence="3 4" key="1">
    <citation type="journal article" date="2015" name="Genome Biol. Evol.">
        <title>Comparative Genomics of a Bacterivorous Green Alga Reveals Evolutionary Causalities and Consequences of Phago-Mixotrophic Mode of Nutrition.</title>
        <authorList>
            <person name="Burns J.A."/>
            <person name="Paasch A."/>
            <person name="Narechania A."/>
            <person name="Kim E."/>
        </authorList>
    </citation>
    <scope>NUCLEOTIDE SEQUENCE [LARGE SCALE GENOMIC DNA]</scope>
    <source>
        <strain evidence="3 4">PLY_AMNH</strain>
    </source>
</reference>
<name>A0AAE0L6Q5_9CHLO</name>
<keyword evidence="4" id="KW-1185">Reference proteome</keyword>
<dbReference type="InterPro" id="IPR014710">
    <property type="entry name" value="RmlC-like_jellyroll"/>
</dbReference>
<dbReference type="Pfam" id="PF00027">
    <property type="entry name" value="cNMP_binding"/>
    <property type="match status" value="1"/>
</dbReference>
<dbReference type="InterPro" id="IPR050503">
    <property type="entry name" value="cAMP-dep_PK_reg_su-like"/>
</dbReference>
<dbReference type="PANTHER" id="PTHR11635">
    <property type="entry name" value="CAMP-DEPENDENT PROTEIN KINASE REGULATORY CHAIN"/>
    <property type="match status" value="1"/>
</dbReference>
<evidence type="ECO:0000256" key="1">
    <source>
        <dbReference type="SAM" id="MobiDB-lite"/>
    </source>
</evidence>
<feature type="region of interest" description="Disordered" evidence="1">
    <location>
        <begin position="583"/>
        <end position="602"/>
    </location>
</feature>
<dbReference type="GO" id="GO:0005829">
    <property type="term" value="C:cytosol"/>
    <property type="evidence" value="ECO:0007669"/>
    <property type="project" value="TreeGrafter"/>
</dbReference>
<feature type="region of interest" description="Disordered" evidence="1">
    <location>
        <begin position="685"/>
        <end position="958"/>
    </location>
</feature>
<feature type="compositionally biased region" description="Basic residues" evidence="1">
    <location>
        <begin position="910"/>
        <end position="928"/>
    </location>
</feature>
<feature type="compositionally biased region" description="Polar residues" evidence="1">
    <location>
        <begin position="853"/>
        <end position="873"/>
    </location>
</feature>
<feature type="region of interest" description="Disordered" evidence="1">
    <location>
        <begin position="613"/>
        <end position="654"/>
    </location>
</feature>
<evidence type="ECO:0000259" key="2">
    <source>
        <dbReference type="PROSITE" id="PS50042"/>
    </source>
</evidence>
<proteinExistence type="predicted"/>
<feature type="compositionally biased region" description="Basic and acidic residues" evidence="1">
    <location>
        <begin position="723"/>
        <end position="732"/>
    </location>
</feature>
<comment type="caution">
    <text evidence="3">The sequence shown here is derived from an EMBL/GenBank/DDBJ whole genome shotgun (WGS) entry which is preliminary data.</text>
</comment>
<feature type="compositionally biased region" description="Basic residues" evidence="1">
    <location>
        <begin position="773"/>
        <end position="784"/>
    </location>
</feature>
<feature type="compositionally biased region" description="Basic residues" evidence="1">
    <location>
        <begin position="821"/>
        <end position="832"/>
    </location>
</feature>